<dbReference type="InterPro" id="IPR036286">
    <property type="entry name" value="LexA/Signal_pep-like_sf"/>
</dbReference>
<dbReference type="PANTHER" id="PTHR43390:SF1">
    <property type="entry name" value="CHLOROPLAST PROCESSING PEPTIDASE"/>
    <property type="match status" value="1"/>
</dbReference>
<evidence type="ECO:0000256" key="2">
    <source>
        <dbReference type="ARBA" id="ARBA00019232"/>
    </source>
</evidence>
<keyword evidence="4" id="KW-1133">Transmembrane helix</keyword>
<keyword evidence="4" id="KW-0472">Membrane</keyword>
<gene>
    <name evidence="6" type="ORF">R2APBS1_1991</name>
</gene>
<organism evidence="6 7">
    <name type="scientific">Rhodanobacter denitrificans</name>
    <dbReference type="NCBI Taxonomy" id="666685"/>
    <lineage>
        <taxon>Bacteria</taxon>
        <taxon>Pseudomonadati</taxon>
        <taxon>Pseudomonadota</taxon>
        <taxon>Gammaproteobacteria</taxon>
        <taxon>Lysobacterales</taxon>
        <taxon>Rhodanobacteraceae</taxon>
        <taxon>Rhodanobacter</taxon>
    </lineage>
</organism>
<dbReference type="KEGG" id="rhd:R2APBS1_1991"/>
<dbReference type="HOGENOM" id="CLU_104604_1_1_6"/>
<protein>
    <recommendedName>
        <fullName evidence="2">Signal peptidase I</fullName>
    </recommendedName>
    <alternativeName>
        <fullName evidence="3">Leader peptidase I</fullName>
    </alternativeName>
</protein>
<dbReference type="Pfam" id="PF10502">
    <property type="entry name" value="Peptidase_S26"/>
    <property type="match status" value="1"/>
</dbReference>
<keyword evidence="4" id="KW-0812">Transmembrane</keyword>
<evidence type="ECO:0000256" key="1">
    <source>
        <dbReference type="ARBA" id="ARBA00009370"/>
    </source>
</evidence>
<keyword evidence="6" id="KW-0645">Protease</keyword>
<dbReference type="GO" id="GO:0004252">
    <property type="term" value="F:serine-type endopeptidase activity"/>
    <property type="evidence" value="ECO:0007669"/>
    <property type="project" value="InterPro"/>
</dbReference>
<sequence precursor="true">MRHAVPIPSLRVHPRARSPRFLVMLLVGIAALVCAAQYALRHYRVGYSQESEQSIGSAWTLVRLKTGPVPVGAYGVFVVDGRVSRFSAGTRFVKKIVGGPGDLVEVKATGTWVNGQLVAGPLDILPVLHQQATAFERTLILGRGEYFAVGTRPHSYDSRYWGPVRAGQFIGQATLL</sequence>
<comment type="similarity">
    <text evidence="1">Belongs to the peptidase S26 family.</text>
</comment>
<reference evidence="6 7" key="1">
    <citation type="submission" date="2012-04" db="EMBL/GenBank/DDBJ databases">
        <title>Complete genome of Rhodanobacter sp. 2APBS1.</title>
        <authorList>
            <consortium name="US DOE Joint Genome Institute"/>
            <person name="Huntemann M."/>
            <person name="Wei C.-L."/>
            <person name="Han J."/>
            <person name="Detter J.C."/>
            <person name="Han C."/>
            <person name="Tapia R."/>
            <person name="Munk A.C.C."/>
            <person name="Chen A."/>
            <person name="Krypides N."/>
            <person name="Mavromatis K."/>
            <person name="Markowitz V."/>
            <person name="Szeto E."/>
            <person name="Ivanova N."/>
            <person name="Mikhailova N."/>
            <person name="Ovchinnikova G."/>
            <person name="Pagani I."/>
            <person name="Pati A."/>
            <person name="Goodwin L."/>
            <person name="Peters L."/>
            <person name="Pitluck S."/>
            <person name="Woyke T."/>
            <person name="Prakash O."/>
            <person name="Elkins J."/>
            <person name="Brown S."/>
            <person name="Palumbo A."/>
            <person name="Hemme C."/>
            <person name="Zhou J."/>
            <person name="Watson D."/>
            <person name="Jardine P."/>
            <person name="Kostka J."/>
            <person name="Green S."/>
        </authorList>
    </citation>
    <scope>NUCLEOTIDE SEQUENCE [LARGE SCALE GENOMIC DNA]</scope>
    <source>
        <strain evidence="6 7">2APBS1</strain>
    </source>
</reference>
<name>M4NED5_9GAMM</name>
<dbReference type="InterPro" id="IPR019533">
    <property type="entry name" value="Peptidase_S26"/>
</dbReference>
<evidence type="ECO:0000256" key="3">
    <source>
        <dbReference type="ARBA" id="ARBA00029906"/>
    </source>
</evidence>
<evidence type="ECO:0000313" key="7">
    <source>
        <dbReference type="Proteomes" id="UP000011859"/>
    </source>
</evidence>
<dbReference type="GO" id="GO:0006465">
    <property type="term" value="P:signal peptide processing"/>
    <property type="evidence" value="ECO:0007669"/>
    <property type="project" value="InterPro"/>
</dbReference>
<feature type="domain" description="Peptidase S26" evidence="5">
    <location>
        <begin position="22"/>
        <end position="174"/>
    </location>
</feature>
<evidence type="ECO:0000259" key="5">
    <source>
        <dbReference type="Pfam" id="PF10502"/>
    </source>
</evidence>
<dbReference type="InterPro" id="IPR000223">
    <property type="entry name" value="Pept_S26A_signal_pept_1"/>
</dbReference>
<keyword evidence="7" id="KW-1185">Reference proteome</keyword>
<feature type="transmembrane region" description="Helical" evidence="4">
    <location>
        <begin position="21"/>
        <end position="40"/>
    </location>
</feature>
<dbReference type="Gene3D" id="2.10.109.10">
    <property type="entry name" value="Umud Fragment, subunit A"/>
    <property type="match status" value="1"/>
</dbReference>
<dbReference type="EMBL" id="CP003470">
    <property type="protein sequence ID" value="AGG89114.1"/>
    <property type="molecule type" value="Genomic_DNA"/>
</dbReference>
<evidence type="ECO:0000256" key="4">
    <source>
        <dbReference type="SAM" id="Phobius"/>
    </source>
</evidence>
<dbReference type="SUPFAM" id="SSF51306">
    <property type="entry name" value="LexA/Signal peptidase"/>
    <property type="match status" value="1"/>
</dbReference>
<evidence type="ECO:0000313" key="6">
    <source>
        <dbReference type="EMBL" id="AGG89114.1"/>
    </source>
</evidence>
<proteinExistence type="inferred from homology"/>
<dbReference type="PANTHER" id="PTHR43390">
    <property type="entry name" value="SIGNAL PEPTIDASE I"/>
    <property type="match status" value="1"/>
</dbReference>
<accession>M4NED5</accession>
<dbReference type="Proteomes" id="UP000011859">
    <property type="component" value="Chromosome"/>
</dbReference>
<dbReference type="AlphaFoldDB" id="M4NED5"/>
<dbReference type="GO" id="GO:0016020">
    <property type="term" value="C:membrane"/>
    <property type="evidence" value="ECO:0007669"/>
    <property type="project" value="InterPro"/>
</dbReference>
<dbReference type="eggNOG" id="COG0681">
    <property type="taxonomic scope" value="Bacteria"/>
</dbReference>
<dbReference type="STRING" id="666685.R2APBS1_1991"/>
<keyword evidence="6" id="KW-0378">Hydrolase</keyword>